<dbReference type="OrthoDB" id="5386976at2759"/>
<dbReference type="Proteomes" id="UP000283090">
    <property type="component" value="Unassembled WGS sequence"/>
</dbReference>
<gene>
    <name evidence="2" type="ORF">DFL_001349</name>
</gene>
<feature type="compositionally biased region" description="Basic and acidic residues" evidence="1">
    <location>
        <begin position="523"/>
        <end position="533"/>
    </location>
</feature>
<feature type="region of interest" description="Disordered" evidence="1">
    <location>
        <begin position="358"/>
        <end position="459"/>
    </location>
</feature>
<comment type="caution">
    <text evidence="2">The sequence shown here is derived from an EMBL/GenBank/DDBJ whole genome shotgun (WGS) entry which is preliminary data.</text>
</comment>
<feature type="compositionally biased region" description="Low complexity" evidence="1">
    <location>
        <begin position="90"/>
        <end position="101"/>
    </location>
</feature>
<dbReference type="RefSeq" id="XP_067495927.1">
    <property type="nucleotide sequence ID" value="XM_067629957.1"/>
</dbReference>
<sequence length="556" mass="61036">MQRYRLREELIDLAHTANSKVLWNPVVNSPSVKSHKPTSPARTSLGSDLIPVEKPKFAYTIGVRRVSVFNPNKAALSKPIEKAADKPEGTPESESGETTGSESEETAGSESDKTTTIESDEREGAPVGEHMVQCSISHIPLGSARRGKVVHSDKVTGEDGKVVPCLLYTVEYVVEERMVNGERYFFPTKVFTPSNKMVKKFGGEVIPGVPNIYGDAPCDANWTHEDEDKLPRDIVLYYDRGCFSGCRFPYREVMGEVSTTQSAFNYDDFVTEDQTEPDFKFTSRLFQRSSSPAVDSAPGVNKGRSPVYPPRQHPTTSPLRDTYPAIHIRSEGICHSVVEGPARGRYSPQNITCTCGFRRASLAPPDSPPRSRGGSTTFTTQQTSRAAAQASTDFLTPQDSPGSAARKKRKAQAFESGVDESEAKRQKVGEEAESSEFSASAFCSGRSTGTSVGKKRKHEAVDGEVQKPVAKFPRIRLIVNSRRAVDSNPTPMATSAQPNPEATTTQQVSNGGTRLPRIRIKFRRDDQDKEIKPHRLPSLLIRRRGLGGSGLTKQNE</sequence>
<name>A0A437AGU4_ARTFL</name>
<feature type="compositionally biased region" description="Polar residues" evidence="1">
    <location>
        <begin position="487"/>
        <end position="512"/>
    </location>
</feature>
<proteinExistence type="predicted"/>
<feature type="region of interest" description="Disordered" evidence="1">
    <location>
        <begin position="28"/>
        <end position="47"/>
    </location>
</feature>
<evidence type="ECO:0000256" key="1">
    <source>
        <dbReference type="SAM" id="MobiDB-lite"/>
    </source>
</evidence>
<dbReference type="VEuPathDB" id="FungiDB:DFL_001349"/>
<dbReference type="EMBL" id="SAEB01000001">
    <property type="protein sequence ID" value="RVD90383.1"/>
    <property type="molecule type" value="Genomic_DNA"/>
</dbReference>
<feature type="region of interest" description="Disordered" evidence="1">
    <location>
        <begin position="485"/>
        <end position="556"/>
    </location>
</feature>
<feature type="compositionally biased region" description="Low complexity" evidence="1">
    <location>
        <begin position="370"/>
        <end position="392"/>
    </location>
</feature>
<dbReference type="GeneID" id="93583660"/>
<feature type="compositionally biased region" description="Basic and acidic residues" evidence="1">
    <location>
        <begin position="79"/>
        <end position="89"/>
    </location>
</feature>
<evidence type="ECO:0000313" key="3">
    <source>
        <dbReference type="Proteomes" id="UP000283090"/>
    </source>
</evidence>
<protein>
    <submittedName>
        <fullName evidence="2">Uncharacterized protein</fullName>
    </submittedName>
</protein>
<feature type="compositionally biased region" description="Basic and acidic residues" evidence="1">
    <location>
        <begin position="421"/>
        <end position="430"/>
    </location>
</feature>
<dbReference type="AlphaFoldDB" id="A0A437AGU4"/>
<feature type="region of interest" description="Disordered" evidence="1">
    <location>
        <begin position="79"/>
        <end position="128"/>
    </location>
</feature>
<feature type="region of interest" description="Disordered" evidence="1">
    <location>
        <begin position="290"/>
        <end position="319"/>
    </location>
</feature>
<keyword evidence="3" id="KW-1185">Reference proteome</keyword>
<reference evidence="2 3" key="1">
    <citation type="submission" date="2019-01" db="EMBL/GenBank/DDBJ databases">
        <title>Intercellular communication is required for trap formation in the nematode-trapping fungus Duddingtonia flagrans.</title>
        <authorList>
            <person name="Youssar L."/>
            <person name="Wernet V."/>
            <person name="Hensel N."/>
            <person name="Hildebrandt H.-G."/>
            <person name="Fischer R."/>
        </authorList>
    </citation>
    <scope>NUCLEOTIDE SEQUENCE [LARGE SCALE GENOMIC DNA]</scope>
    <source>
        <strain evidence="2 3">CBS H-5679</strain>
    </source>
</reference>
<accession>A0A437AGU4</accession>
<evidence type="ECO:0000313" key="2">
    <source>
        <dbReference type="EMBL" id="RVD90383.1"/>
    </source>
</evidence>
<organism evidence="2 3">
    <name type="scientific">Arthrobotrys flagrans</name>
    <name type="common">Nematode-trapping fungus</name>
    <name type="synonym">Trichothecium flagrans</name>
    <dbReference type="NCBI Taxonomy" id="97331"/>
    <lineage>
        <taxon>Eukaryota</taxon>
        <taxon>Fungi</taxon>
        <taxon>Dikarya</taxon>
        <taxon>Ascomycota</taxon>
        <taxon>Pezizomycotina</taxon>
        <taxon>Orbiliomycetes</taxon>
        <taxon>Orbiliales</taxon>
        <taxon>Orbiliaceae</taxon>
        <taxon>Arthrobotrys</taxon>
    </lineage>
</organism>